<sequence length="120" mass="13250">MTMVTRRSGGFRPATWSRWRNYGGLWRWFGDERLWGAARVMVIGSEPKGGGRCSDDGEEGVDEGVDLGGGSRRIRVPEVPPAPRVQQDSRSKNSSPMGSKRPRLCSKRHSRMTDSGGDGE</sequence>
<gene>
    <name evidence="3" type="ORF">HannXRQ_Chr04g0114091</name>
    <name evidence="2" type="ORF">HanXRQr2_Chr04g0159831</name>
</gene>
<reference evidence="3" key="2">
    <citation type="submission" date="2017-02" db="EMBL/GenBank/DDBJ databases">
        <title>Sunflower complete genome.</title>
        <authorList>
            <person name="Langlade N."/>
            <person name="Munos S."/>
        </authorList>
    </citation>
    <scope>NUCLEOTIDE SEQUENCE [LARGE SCALE GENOMIC DNA]</scope>
    <source>
        <tissue evidence="3">Leaves</tissue>
    </source>
</reference>
<protein>
    <submittedName>
        <fullName evidence="3">Uncharacterized protein</fullName>
    </submittedName>
</protein>
<reference evidence="2 4" key="1">
    <citation type="journal article" date="2017" name="Nature">
        <title>The sunflower genome provides insights into oil metabolism, flowering and Asterid evolution.</title>
        <authorList>
            <person name="Badouin H."/>
            <person name="Gouzy J."/>
            <person name="Grassa C.J."/>
            <person name="Murat F."/>
            <person name="Staton S.E."/>
            <person name="Cottret L."/>
            <person name="Lelandais-Briere C."/>
            <person name="Owens G.L."/>
            <person name="Carrere S."/>
            <person name="Mayjonade B."/>
            <person name="Legrand L."/>
            <person name="Gill N."/>
            <person name="Kane N.C."/>
            <person name="Bowers J.E."/>
            <person name="Hubner S."/>
            <person name="Bellec A."/>
            <person name="Berard A."/>
            <person name="Berges H."/>
            <person name="Blanchet N."/>
            <person name="Boniface M.C."/>
            <person name="Brunel D."/>
            <person name="Catrice O."/>
            <person name="Chaidir N."/>
            <person name="Claudel C."/>
            <person name="Donnadieu C."/>
            <person name="Faraut T."/>
            <person name="Fievet G."/>
            <person name="Helmstetter N."/>
            <person name="King M."/>
            <person name="Knapp S.J."/>
            <person name="Lai Z."/>
            <person name="Le Paslier M.C."/>
            <person name="Lippi Y."/>
            <person name="Lorenzon L."/>
            <person name="Mandel J.R."/>
            <person name="Marage G."/>
            <person name="Marchand G."/>
            <person name="Marquand E."/>
            <person name="Bret-Mestries E."/>
            <person name="Morien E."/>
            <person name="Nambeesan S."/>
            <person name="Nguyen T."/>
            <person name="Pegot-Espagnet P."/>
            <person name="Pouilly N."/>
            <person name="Raftis F."/>
            <person name="Sallet E."/>
            <person name="Schiex T."/>
            <person name="Thomas J."/>
            <person name="Vandecasteele C."/>
            <person name="Vares D."/>
            <person name="Vear F."/>
            <person name="Vautrin S."/>
            <person name="Crespi M."/>
            <person name="Mangin B."/>
            <person name="Burke J.M."/>
            <person name="Salse J."/>
            <person name="Munos S."/>
            <person name="Vincourt P."/>
            <person name="Rieseberg L.H."/>
            <person name="Langlade N.B."/>
        </authorList>
    </citation>
    <scope>NUCLEOTIDE SEQUENCE [LARGE SCALE GENOMIC DNA]</scope>
    <source>
        <strain evidence="4">cv. SF193</strain>
        <tissue evidence="2">Leaves</tissue>
    </source>
</reference>
<organism evidence="3 4">
    <name type="scientific">Helianthus annuus</name>
    <name type="common">Common sunflower</name>
    <dbReference type="NCBI Taxonomy" id="4232"/>
    <lineage>
        <taxon>Eukaryota</taxon>
        <taxon>Viridiplantae</taxon>
        <taxon>Streptophyta</taxon>
        <taxon>Embryophyta</taxon>
        <taxon>Tracheophyta</taxon>
        <taxon>Spermatophyta</taxon>
        <taxon>Magnoliopsida</taxon>
        <taxon>eudicotyledons</taxon>
        <taxon>Gunneridae</taxon>
        <taxon>Pentapetalae</taxon>
        <taxon>asterids</taxon>
        <taxon>campanulids</taxon>
        <taxon>Asterales</taxon>
        <taxon>Asteraceae</taxon>
        <taxon>Asteroideae</taxon>
        <taxon>Heliantheae alliance</taxon>
        <taxon>Heliantheae</taxon>
        <taxon>Helianthus</taxon>
    </lineage>
</organism>
<evidence type="ECO:0000256" key="1">
    <source>
        <dbReference type="SAM" id="MobiDB-lite"/>
    </source>
</evidence>
<dbReference type="Proteomes" id="UP000215914">
    <property type="component" value="Chromosome 4"/>
</dbReference>
<keyword evidence="4" id="KW-1185">Reference proteome</keyword>
<feature type="region of interest" description="Disordered" evidence="1">
    <location>
        <begin position="44"/>
        <end position="120"/>
    </location>
</feature>
<dbReference type="AlphaFoldDB" id="A0A251V134"/>
<evidence type="ECO:0000313" key="4">
    <source>
        <dbReference type="Proteomes" id="UP000215914"/>
    </source>
</evidence>
<evidence type="ECO:0000313" key="2">
    <source>
        <dbReference type="EMBL" id="KAF5809659.1"/>
    </source>
</evidence>
<proteinExistence type="predicted"/>
<feature type="compositionally biased region" description="Polar residues" evidence="1">
    <location>
        <begin position="86"/>
        <end position="97"/>
    </location>
</feature>
<accession>A0A251V134</accession>
<dbReference type="InParanoid" id="A0A251V134"/>
<dbReference type="EMBL" id="CM007893">
    <property type="protein sequence ID" value="OTG28692.1"/>
    <property type="molecule type" value="Genomic_DNA"/>
</dbReference>
<name>A0A251V134_HELAN</name>
<feature type="compositionally biased region" description="Acidic residues" evidence="1">
    <location>
        <begin position="56"/>
        <end position="65"/>
    </location>
</feature>
<evidence type="ECO:0000313" key="3">
    <source>
        <dbReference type="EMBL" id="OTG28692.1"/>
    </source>
</evidence>
<feature type="compositionally biased region" description="Basic residues" evidence="1">
    <location>
        <begin position="100"/>
        <end position="110"/>
    </location>
</feature>
<dbReference type="Gramene" id="mRNA:HanXRQr2_Chr04g0159831">
    <property type="protein sequence ID" value="CDS:HanXRQr2_Chr04g0159831.1"/>
    <property type="gene ID" value="HanXRQr2_Chr04g0159831"/>
</dbReference>
<dbReference type="EMBL" id="MNCJ02000319">
    <property type="protein sequence ID" value="KAF5809659.1"/>
    <property type="molecule type" value="Genomic_DNA"/>
</dbReference>
<reference evidence="2" key="3">
    <citation type="submission" date="2020-06" db="EMBL/GenBank/DDBJ databases">
        <title>Helianthus annuus Genome sequencing and assembly Release 2.</title>
        <authorList>
            <person name="Gouzy J."/>
            <person name="Langlade N."/>
            <person name="Munos S."/>
        </authorList>
    </citation>
    <scope>NUCLEOTIDE SEQUENCE</scope>
    <source>
        <tissue evidence="2">Leaves</tissue>
    </source>
</reference>